<reference evidence="1" key="1">
    <citation type="submission" date="2023-08" db="EMBL/GenBank/DDBJ databases">
        <title>Comparative genomics and taxonomic characterization of three novel marine species of genus Marivirga.</title>
        <authorList>
            <person name="Muhammad N."/>
            <person name="Kim S.-G."/>
        </authorList>
    </citation>
    <scope>NUCLEOTIDE SEQUENCE</scope>
    <source>
        <strain evidence="1">BKB1-2</strain>
    </source>
</reference>
<name>A0AA49GED5_9BACT</name>
<sequence>MDYNHLKKLNGLQTQVNIILINWDPLDIQKASKFAHNVYLEYTRYVDDIIVRLGDIELLTDYLWNLAIDMTGQDRNNLFLTREIDQVVKNLETLKKDI</sequence>
<dbReference type="RefSeq" id="WP_322346341.1">
    <property type="nucleotide sequence ID" value="NZ_CP129968.2"/>
</dbReference>
<dbReference type="AlphaFoldDB" id="A0AA49GED5"/>
<evidence type="ECO:0000313" key="1">
    <source>
        <dbReference type="EMBL" id="WKK80184.2"/>
    </source>
</evidence>
<dbReference type="Proteomes" id="UP001232019">
    <property type="component" value="Chromosome"/>
</dbReference>
<dbReference type="EMBL" id="CP129968">
    <property type="protein sequence ID" value="WKK80184.2"/>
    <property type="molecule type" value="Genomic_DNA"/>
</dbReference>
<protein>
    <submittedName>
        <fullName evidence="1">Uncharacterized protein</fullName>
    </submittedName>
</protein>
<proteinExistence type="predicted"/>
<dbReference type="KEGG" id="marp:QYS47_23850"/>
<accession>A0AA49GED5</accession>
<organism evidence="1">
    <name type="scientific">Marivirga arenosa</name>
    <dbReference type="NCBI Taxonomy" id="3059076"/>
    <lineage>
        <taxon>Bacteria</taxon>
        <taxon>Pseudomonadati</taxon>
        <taxon>Bacteroidota</taxon>
        <taxon>Cytophagia</taxon>
        <taxon>Cytophagales</taxon>
        <taxon>Marivirgaceae</taxon>
        <taxon>Marivirga</taxon>
    </lineage>
</organism>
<gene>
    <name evidence="1" type="ORF">QYS47_23850</name>
</gene>